<dbReference type="Ensembl" id="ENSOANT00000047709.1">
    <property type="protein sequence ID" value="ENSOANP00000037623.1"/>
    <property type="gene ID" value="ENSOANG00000048839.1"/>
</dbReference>
<dbReference type="InterPro" id="IPR003961">
    <property type="entry name" value="FN3_dom"/>
</dbReference>
<keyword evidence="3" id="KW-0812">Transmembrane</keyword>
<evidence type="ECO:0000256" key="8">
    <source>
        <dbReference type="ARBA" id="ARBA00023170"/>
    </source>
</evidence>
<dbReference type="FunFam" id="2.60.40.10:FF:000754">
    <property type="entry name" value="Cytokine receptor common subunit gamma"/>
    <property type="match status" value="1"/>
</dbReference>
<dbReference type="GO" id="GO:0009897">
    <property type="term" value="C:external side of plasma membrane"/>
    <property type="evidence" value="ECO:0000318"/>
    <property type="project" value="GO_Central"/>
</dbReference>
<dbReference type="InterPro" id="IPR013783">
    <property type="entry name" value="Ig-like_fold"/>
</dbReference>
<sequence length="412" mass="45060">MERRKWVVRGGERRGPGPDPGRHLRRHGLAIVATPPAAPLPPGRPGLPAPAGPRRASRWAGRRGAAAGGDGAWRAPGEGGPPPSASPWERAGPGEGERDGGARGGKPGPPPLLSGSLLAPRPLQVHCVVFNVEYMTCTWNGSDRSWPRATNLTLRYWCGKGDNLSRECGRYLVTEGLRSGCWFNKTEICLYETFGVQLSAPFGALPKQEGMKLQDLVVPWPPWNLTLRNTSDSQLELSWTDSYSSKCLEHQVQYRTDRDAEWTVRNQQQRFSLASVDGHKLYTFRVRSRFSPYCGSAQTWSSWGDPVYWGVNGSRGEPPAPRPAGAAAGAAPGPDPVSPRRVWIVLMPQIPNLKHLDELVSAHRGNFSDWSGVSKGLEESLQPDYSEHLCHISEPPARQPDPQAPPGPRPAL</sequence>
<evidence type="ECO:0000256" key="4">
    <source>
        <dbReference type="ARBA" id="ARBA00022729"/>
    </source>
</evidence>
<feature type="compositionally biased region" description="Low complexity" evidence="10">
    <location>
        <begin position="323"/>
        <end position="332"/>
    </location>
</feature>
<evidence type="ECO:0000259" key="11">
    <source>
        <dbReference type="PROSITE" id="PS50853"/>
    </source>
</evidence>
<keyword evidence="8" id="KW-0675">Receptor</keyword>
<dbReference type="Bgee" id="ENSOANG00000048839">
    <property type="expression patterns" value="Expressed in ovary and 7 other cell types or tissues"/>
</dbReference>
<dbReference type="GO" id="GO:0019955">
    <property type="term" value="F:cytokine binding"/>
    <property type="evidence" value="ECO:0000318"/>
    <property type="project" value="GO_Central"/>
</dbReference>
<dbReference type="InterPro" id="IPR048648">
    <property type="entry name" value="CRLF2-like_D2"/>
</dbReference>
<dbReference type="PANTHER" id="PTHR23037:SF47">
    <property type="entry name" value="INTERLEUKIN 2 RECEPTOR SUBUNIT GAMMA"/>
    <property type="match status" value="1"/>
</dbReference>
<feature type="compositionally biased region" description="Pro residues" evidence="10">
    <location>
        <begin position="36"/>
        <end position="51"/>
    </location>
</feature>
<evidence type="ECO:0000256" key="3">
    <source>
        <dbReference type="ARBA" id="ARBA00022692"/>
    </source>
</evidence>
<keyword evidence="4" id="KW-0732">Signal</keyword>
<dbReference type="SUPFAM" id="SSF49265">
    <property type="entry name" value="Fibronectin type III"/>
    <property type="match status" value="2"/>
</dbReference>
<dbReference type="GO" id="GO:0002639">
    <property type="term" value="P:positive regulation of immunoglobulin production"/>
    <property type="evidence" value="ECO:0000318"/>
    <property type="project" value="GO_Central"/>
</dbReference>
<proteinExistence type="inferred from homology"/>
<keyword evidence="6" id="KW-0472">Membrane</keyword>
<dbReference type="InParanoid" id="A0A6I8N9V2"/>
<dbReference type="GO" id="GO:0019221">
    <property type="term" value="P:cytokine-mediated signaling pathway"/>
    <property type="evidence" value="ECO:0000318"/>
    <property type="project" value="GO_Central"/>
</dbReference>
<comment type="similarity">
    <text evidence="2">Belongs to the type I cytokine receptor family. Type 5 subfamily.</text>
</comment>
<dbReference type="Gene3D" id="2.60.40.10">
    <property type="entry name" value="Immunoglobulins"/>
    <property type="match status" value="2"/>
</dbReference>
<reference evidence="12" key="3">
    <citation type="submission" date="2025-09" db="UniProtKB">
        <authorList>
            <consortium name="Ensembl"/>
        </authorList>
    </citation>
    <scope>IDENTIFICATION</scope>
    <source>
        <strain evidence="12">Glennie</strain>
    </source>
</reference>
<evidence type="ECO:0000256" key="2">
    <source>
        <dbReference type="ARBA" id="ARBA00008159"/>
    </source>
</evidence>
<evidence type="ECO:0000256" key="7">
    <source>
        <dbReference type="ARBA" id="ARBA00023157"/>
    </source>
</evidence>
<organism evidence="12 13">
    <name type="scientific">Ornithorhynchus anatinus</name>
    <name type="common">Duckbill platypus</name>
    <dbReference type="NCBI Taxonomy" id="9258"/>
    <lineage>
        <taxon>Eukaryota</taxon>
        <taxon>Metazoa</taxon>
        <taxon>Chordata</taxon>
        <taxon>Craniata</taxon>
        <taxon>Vertebrata</taxon>
        <taxon>Euteleostomi</taxon>
        <taxon>Mammalia</taxon>
        <taxon>Monotremata</taxon>
        <taxon>Ornithorhynchidae</taxon>
        <taxon>Ornithorhynchus</taxon>
    </lineage>
</organism>
<dbReference type="FunCoup" id="A0A6I8N9V2">
    <property type="interactions" value="797"/>
</dbReference>
<keyword evidence="9" id="KW-0325">Glycoprotein</keyword>
<dbReference type="InterPro" id="IPR053856">
    <property type="entry name" value="TSLPR_D1"/>
</dbReference>
<protein>
    <recommendedName>
        <fullName evidence="11">Fibronectin type-III domain-containing protein</fullName>
    </recommendedName>
</protein>
<dbReference type="CDD" id="cd00063">
    <property type="entry name" value="FN3"/>
    <property type="match status" value="1"/>
</dbReference>
<feature type="region of interest" description="Disordered" evidence="10">
    <location>
        <begin position="1"/>
        <end position="115"/>
    </location>
</feature>
<name>A0A6I8N9V2_ORNAN</name>
<dbReference type="PANTHER" id="PTHR23037">
    <property type="entry name" value="CYTOKINE RECEPTOR"/>
    <property type="match status" value="1"/>
</dbReference>
<evidence type="ECO:0000256" key="10">
    <source>
        <dbReference type="SAM" id="MobiDB-lite"/>
    </source>
</evidence>
<dbReference type="GO" id="GO:0043235">
    <property type="term" value="C:receptor complex"/>
    <property type="evidence" value="ECO:0000318"/>
    <property type="project" value="GO_Central"/>
</dbReference>
<dbReference type="Proteomes" id="UP000002279">
    <property type="component" value="Chromosome 6"/>
</dbReference>
<accession>A0A6I8N9V2</accession>
<feature type="region of interest" description="Disordered" evidence="10">
    <location>
        <begin position="314"/>
        <end position="335"/>
    </location>
</feature>
<dbReference type="Pfam" id="PF22012">
    <property type="entry name" value="TSLPR_D1"/>
    <property type="match status" value="1"/>
</dbReference>
<keyword evidence="13" id="KW-1185">Reference proteome</keyword>
<dbReference type="SMART" id="SM00060">
    <property type="entry name" value="FN3"/>
    <property type="match status" value="1"/>
</dbReference>
<dbReference type="Pfam" id="PF21605">
    <property type="entry name" value="CRLF2-like_D2"/>
    <property type="match status" value="1"/>
</dbReference>
<dbReference type="GO" id="GO:0004896">
    <property type="term" value="F:cytokine receptor activity"/>
    <property type="evidence" value="ECO:0000318"/>
    <property type="project" value="GO_Central"/>
</dbReference>
<feature type="domain" description="Fibronectin type-III" evidence="11">
    <location>
        <begin position="221"/>
        <end position="314"/>
    </location>
</feature>
<feature type="compositionally biased region" description="Basic and acidic residues" evidence="10">
    <location>
        <begin position="1"/>
        <end position="22"/>
    </location>
</feature>
<keyword evidence="5" id="KW-1133">Transmembrane helix</keyword>
<evidence type="ECO:0000313" key="12">
    <source>
        <dbReference type="Ensembl" id="ENSOANP00000037623.1"/>
    </source>
</evidence>
<dbReference type="GO" id="GO:0030098">
    <property type="term" value="P:lymphocyte differentiation"/>
    <property type="evidence" value="ECO:0000318"/>
    <property type="project" value="GO_Central"/>
</dbReference>
<gene>
    <name evidence="12" type="primary">IL2RG</name>
</gene>
<comment type="subcellular location">
    <subcellularLocation>
        <location evidence="1">Membrane</location>
        <topology evidence="1">Single-pass type I membrane protein</topology>
    </subcellularLocation>
</comment>
<dbReference type="PROSITE" id="PS50853">
    <property type="entry name" value="FN3"/>
    <property type="match status" value="1"/>
</dbReference>
<feature type="compositionally biased region" description="Pro residues" evidence="10">
    <location>
        <begin position="397"/>
        <end position="412"/>
    </location>
</feature>
<keyword evidence="7" id="KW-1015">Disulfide bond</keyword>
<feature type="region of interest" description="Disordered" evidence="10">
    <location>
        <begin position="391"/>
        <end position="412"/>
    </location>
</feature>
<reference evidence="12" key="2">
    <citation type="submission" date="2025-08" db="UniProtKB">
        <authorList>
            <consortium name="Ensembl"/>
        </authorList>
    </citation>
    <scope>IDENTIFICATION</scope>
    <source>
        <strain evidence="12">Glennie</strain>
    </source>
</reference>
<evidence type="ECO:0000256" key="9">
    <source>
        <dbReference type="ARBA" id="ARBA00023180"/>
    </source>
</evidence>
<evidence type="ECO:0000256" key="5">
    <source>
        <dbReference type="ARBA" id="ARBA00022989"/>
    </source>
</evidence>
<evidence type="ECO:0000256" key="1">
    <source>
        <dbReference type="ARBA" id="ARBA00004479"/>
    </source>
</evidence>
<evidence type="ECO:0000313" key="13">
    <source>
        <dbReference type="Proteomes" id="UP000002279"/>
    </source>
</evidence>
<reference evidence="12 13" key="1">
    <citation type="journal article" date="2008" name="Nature">
        <title>Genome analysis of the platypus reveals unique signatures of evolution.</title>
        <authorList>
            <person name="Warren W.C."/>
            <person name="Hillier L.W."/>
            <person name="Marshall Graves J.A."/>
            <person name="Birney E."/>
            <person name="Ponting C.P."/>
            <person name="Grutzner F."/>
            <person name="Belov K."/>
            <person name="Miller W."/>
            <person name="Clarke L."/>
            <person name="Chinwalla A.T."/>
            <person name="Yang S.P."/>
            <person name="Heger A."/>
            <person name="Locke D.P."/>
            <person name="Miethke P."/>
            <person name="Waters P.D."/>
            <person name="Veyrunes F."/>
            <person name="Fulton L."/>
            <person name="Fulton B."/>
            <person name="Graves T."/>
            <person name="Wallis J."/>
            <person name="Puente X.S."/>
            <person name="Lopez-Otin C."/>
            <person name="Ordonez G.R."/>
            <person name="Eichler E.E."/>
            <person name="Chen L."/>
            <person name="Cheng Z."/>
            <person name="Deakin J.E."/>
            <person name="Alsop A."/>
            <person name="Thompson K."/>
            <person name="Kirby P."/>
            <person name="Papenfuss A.T."/>
            <person name="Wakefield M.J."/>
            <person name="Olender T."/>
            <person name="Lancet D."/>
            <person name="Huttley G.A."/>
            <person name="Smit A.F."/>
            <person name="Pask A."/>
            <person name="Temple-Smith P."/>
            <person name="Batzer M.A."/>
            <person name="Walker J.A."/>
            <person name="Konkel M.K."/>
            <person name="Harris R.S."/>
            <person name="Whittington C.M."/>
            <person name="Wong E.S."/>
            <person name="Gemmell N.J."/>
            <person name="Buschiazzo E."/>
            <person name="Vargas Jentzsch I.M."/>
            <person name="Merkel A."/>
            <person name="Schmitz J."/>
            <person name="Zemann A."/>
            <person name="Churakov G."/>
            <person name="Kriegs J.O."/>
            <person name="Brosius J."/>
            <person name="Murchison E.P."/>
            <person name="Sachidanandam R."/>
            <person name="Smith C."/>
            <person name="Hannon G.J."/>
            <person name="Tsend-Ayush E."/>
            <person name="McMillan D."/>
            <person name="Attenborough R."/>
            <person name="Rens W."/>
            <person name="Ferguson-Smith M."/>
            <person name="Lefevre C.M."/>
            <person name="Sharp J.A."/>
            <person name="Nicholas K.R."/>
            <person name="Ray D.A."/>
            <person name="Kube M."/>
            <person name="Reinhardt R."/>
            <person name="Pringle T.H."/>
            <person name="Taylor J."/>
            <person name="Jones R.C."/>
            <person name="Nixon B."/>
            <person name="Dacheux J.L."/>
            <person name="Niwa H."/>
            <person name="Sekita Y."/>
            <person name="Huang X."/>
            <person name="Stark A."/>
            <person name="Kheradpour P."/>
            <person name="Kellis M."/>
            <person name="Flicek P."/>
            <person name="Chen Y."/>
            <person name="Webber C."/>
            <person name="Hardison R."/>
            <person name="Nelson J."/>
            <person name="Hallsworth-Pepin K."/>
            <person name="Delehaunty K."/>
            <person name="Markovic C."/>
            <person name="Minx P."/>
            <person name="Feng Y."/>
            <person name="Kremitzki C."/>
            <person name="Mitreva M."/>
            <person name="Glasscock J."/>
            <person name="Wylie T."/>
            <person name="Wohldmann P."/>
            <person name="Thiru P."/>
            <person name="Nhan M.N."/>
            <person name="Pohl C.S."/>
            <person name="Smith S.M."/>
            <person name="Hou S."/>
            <person name="Nefedov M."/>
            <person name="de Jong P.J."/>
            <person name="Renfree M.B."/>
            <person name="Mardis E.R."/>
            <person name="Wilson R.K."/>
        </authorList>
    </citation>
    <scope>NUCLEOTIDE SEQUENCE [LARGE SCALE GENOMIC DNA]</scope>
    <source>
        <strain evidence="12 13">Glennie</strain>
    </source>
</reference>
<dbReference type="GeneTree" id="ENSGT00510000048979"/>
<dbReference type="InterPro" id="IPR036116">
    <property type="entry name" value="FN3_sf"/>
</dbReference>
<dbReference type="AlphaFoldDB" id="A0A6I8N9V2"/>
<evidence type="ECO:0000256" key="6">
    <source>
        <dbReference type="ARBA" id="ARBA00023136"/>
    </source>
</evidence>